<protein>
    <submittedName>
        <fullName evidence="2">Uncharacterized protein</fullName>
    </submittedName>
</protein>
<name>A0A2W5VP25_9BACT</name>
<dbReference type="Proteomes" id="UP000249061">
    <property type="component" value="Unassembled WGS sequence"/>
</dbReference>
<evidence type="ECO:0000313" key="2">
    <source>
        <dbReference type="EMBL" id="PZR17514.1"/>
    </source>
</evidence>
<gene>
    <name evidence="2" type="ORF">DI536_04160</name>
</gene>
<dbReference type="AlphaFoldDB" id="A0A2W5VP25"/>
<evidence type="ECO:0000313" key="3">
    <source>
        <dbReference type="Proteomes" id="UP000249061"/>
    </source>
</evidence>
<dbReference type="EMBL" id="QFQP01000002">
    <property type="protein sequence ID" value="PZR17514.1"/>
    <property type="molecule type" value="Genomic_DNA"/>
</dbReference>
<accession>A0A2W5VP25</accession>
<evidence type="ECO:0000256" key="1">
    <source>
        <dbReference type="SAM" id="MobiDB-lite"/>
    </source>
</evidence>
<proteinExistence type="predicted"/>
<feature type="region of interest" description="Disordered" evidence="1">
    <location>
        <begin position="1"/>
        <end position="23"/>
    </location>
</feature>
<reference evidence="2 3" key="1">
    <citation type="submission" date="2017-08" db="EMBL/GenBank/DDBJ databases">
        <title>Infants hospitalized years apart are colonized by the same room-sourced microbial strains.</title>
        <authorList>
            <person name="Brooks B."/>
            <person name="Olm M.R."/>
            <person name="Firek B.A."/>
            <person name="Baker R."/>
            <person name="Thomas B.C."/>
            <person name="Morowitz M.J."/>
            <person name="Banfield J.F."/>
        </authorList>
    </citation>
    <scope>NUCLEOTIDE SEQUENCE [LARGE SCALE GENOMIC DNA]</scope>
    <source>
        <strain evidence="2">S2_003_000_R2_14</strain>
    </source>
</reference>
<sequence>MAATKRKRQTELPGIEKPSHPELNTLLEEKAALDTQAGEIRQRQGELNESILAKARELKLTTYRDDNAVPPLVLTISDAKAKVKVAKAKATVETDEATGGDE</sequence>
<organism evidence="2 3">
    <name type="scientific">Archangium gephyra</name>
    <dbReference type="NCBI Taxonomy" id="48"/>
    <lineage>
        <taxon>Bacteria</taxon>
        <taxon>Pseudomonadati</taxon>
        <taxon>Myxococcota</taxon>
        <taxon>Myxococcia</taxon>
        <taxon>Myxococcales</taxon>
        <taxon>Cystobacterineae</taxon>
        <taxon>Archangiaceae</taxon>
        <taxon>Archangium</taxon>
    </lineage>
</organism>
<comment type="caution">
    <text evidence="2">The sequence shown here is derived from an EMBL/GenBank/DDBJ whole genome shotgun (WGS) entry which is preliminary data.</text>
</comment>